<dbReference type="GO" id="GO:0005615">
    <property type="term" value="C:extracellular space"/>
    <property type="evidence" value="ECO:0007669"/>
    <property type="project" value="InterPro"/>
</dbReference>
<dbReference type="Gene3D" id="1.25.40.10">
    <property type="entry name" value="Tetratricopeptide repeat domain"/>
    <property type="match status" value="1"/>
</dbReference>
<feature type="domain" description="Alpha-2-macroglobulin bait region" evidence="9">
    <location>
        <begin position="964"/>
        <end position="1108"/>
    </location>
</feature>
<evidence type="ECO:0000256" key="3">
    <source>
        <dbReference type="ARBA" id="ARBA00022737"/>
    </source>
</evidence>
<dbReference type="SMART" id="SM01360">
    <property type="entry name" value="A2M"/>
    <property type="match status" value="1"/>
</dbReference>
<accession>A0A175RB81</accession>
<dbReference type="InterPro" id="IPR026284">
    <property type="entry name" value="A2MG_proteobact"/>
</dbReference>
<dbReference type="Gene3D" id="1.50.10.20">
    <property type="match status" value="1"/>
</dbReference>
<feature type="signal peptide" evidence="7">
    <location>
        <begin position="1"/>
        <end position="26"/>
    </location>
</feature>
<dbReference type="STRING" id="401562.NS365_02870"/>
<evidence type="ECO:0000313" key="11">
    <source>
        <dbReference type="EMBL" id="KTQ95861.1"/>
    </source>
</evidence>
<feature type="repeat" description="TPR" evidence="5">
    <location>
        <begin position="150"/>
        <end position="183"/>
    </location>
</feature>
<dbReference type="InterPro" id="IPR008930">
    <property type="entry name" value="Terpenoid_cyclase/PrenylTrfase"/>
</dbReference>
<comment type="similarity">
    <text evidence="1">Belongs to the protease inhibitor I39 (alpha-2-macroglobulin) family. Bacterial alpha-2-macroglobulin subfamily.</text>
</comment>
<keyword evidence="3" id="KW-0677">Repeat</keyword>
<dbReference type="InterPro" id="IPR049120">
    <property type="entry name" value="A2M_bMG2"/>
</dbReference>
<keyword evidence="4" id="KW-1015">Disulfide bond</keyword>
<evidence type="ECO:0000256" key="5">
    <source>
        <dbReference type="PROSITE-ProRule" id="PRU00339"/>
    </source>
</evidence>
<evidence type="ECO:0000256" key="6">
    <source>
        <dbReference type="SAM" id="MobiDB-lite"/>
    </source>
</evidence>
<dbReference type="OrthoDB" id="9767116at2"/>
<evidence type="ECO:0000256" key="2">
    <source>
        <dbReference type="ARBA" id="ARBA00022729"/>
    </source>
</evidence>
<sequence>MRAVRLLAGVLLGGFVGLSAPGSAWAQGVERAIVAAPGSDYYGHDYDILKDADQNLCETACLADNKCRAFTFNTAKGWCFLKDDVGELRAARGVISGRIADAKPAPAPNEAQERRRLAELKPLTALDLDAARQFRLALKDEPRDEAIAAGPALWSQADAALERKDFASAMEAYREALRRDPASSRAWLGLALSSLSVATDDSDQAQAAAEARQPAAINAYLTATQDREKTAALDFAAQGFAADENWREAIRTWRAALAITERPAARQSLEAALAEHGFRITGNSVDNNAAAPRICLNFSEPLSPTVTSGEAAGDYVRVEGGDTLPVSASGSQICVSGVSHGARYRIVARKGIPAASGETLQKNVEASVYVRDRDPSVRLSGNAYVLPAGGEATIPVTSINTDTIEARVLRIGDRALARTIGASRFLSQLGAYEIDEVKAQDGEEVWTGAVDVQRSANAEVTTAIPVSALLKERQPGVYILSAKAKNARGSDEAPATQWFVLTDIGLTSFAGADGFHVFARSLGTAEPMASVKLELVAANNEILGSVETDAAGHARLAPGLLKGTGGDRPALLMASGAGGDFSFLDMSGSPFDLTDRGVEGREPAGALDVFLTSERGIYRAGDTAHLTALLRDGRGVAADNLTLTAIVKRPDGVEDRRTVLQAKDAGGVSWDMALAPGAMRGLWTVAFYTDPEQPALSTTSLRVEDFEPEKIGFDLTLPDTPIDPAAPPALSLDVRYLFGAPAAGLAVSGETVLSATDGLEGFKGYRFGLEDDRPTATRIPFEGEPTAEDGKASVTLAPFEPPVTTKPLQASIQVRVSDAGGRPVERLATRPLQSDKPRIGIRPLFDGALGENGEGSFDIIALGADGAPAARPSVQWVLNKVSTDFQWYSVGGRWNYEPTQRKERVGSGTLDLKPGEPARLTVPVRWGSYELVLNDPKGGSLPSSVSFEAGWYVAPKSMETPDILKLSLDKPRYSVGDKAVVHIEPRFAGKAQILVMDERVVQTVSADIPAGGGDVTLDVTRDWGPSAYVAAILYRPMDIPAKQMPGRALGLSHAGVEPGERALAVSLTAPERIAPRGKLDVDVRIANIQPGETAYLTLAAVDVGILNITHFTPPSPQGYYFGQRRLGVEIRDLYSRLIDRMQGAPGSVRSGGDAGADGTRPPPMDDLVALFSGTVTADAEGRAKVSLDVPDFNGTLKLMAVAWSKSGVGEASRDVLVRDPVVAQVSRPAFLSPGDRSRIQIDLNHVEGPAGPVHLALSGGDGSLRIEDQAEADLTLTENGRARLLVPVTALSPGEGAMELALTLPGGETLHKNFALPVRSIQPRDVKKSRFEIAAGASLQLGADILAGFQPGTGRATLSVTRFGGFDVAGTLAALDLYPYGCTEQLTSRALPLLYLDETALAAGRPRGADVAERVRKAIRSVLANQDSSGSFGLWSPGSGDLWLDAYVTDFLSRAKEAGYDVPGEGLTLALDNLANQIAYLPDRPDWSKAAYAYYVLARSGRAAIGDLRYTADNEAANFETPLAKAQLAAALSFYGDGTRAQTLMRLAATSAVSGADQPNRRDYGTKLRDEAAVATLALETGIEGIDLTPLIQSIGTERETKRYTSTQEDVWSLLAAHAALAKQPVKLAVDGAPVEGSYSSTLDSAGLAKGLRIENRGSAPVSVAVTLAGVPEVAPPAEVSGYEIKRTYYTLAGEEADPATIAQGDRLVAVLDVQPVDENAARLMIDDPLPAGMAIDNPAILKGGDLAALDFLELTGEAAHTEFRSDRFLVAVDKPAKSTAAMRFAYIVRALSPGSFVHPAASVEDIYRPERRGRTDEGHVAIVGPTR</sequence>
<feature type="region of interest" description="Disordered" evidence="6">
    <location>
        <begin position="1144"/>
        <end position="1163"/>
    </location>
</feature>
<dbReference type="SMART" id="SM00223">
    <property type="entry name" value="APPLE"/>
    <property type="match status" value="1"/>
</dbReference>
<dbReference type="CDD" id="cd02891">
    <property type="entry name" value="A2M_like"/>
    <property type="match status" value="1"/>
</dbReference>
<dbReference type="PROSITE" id="PS50005">
    <property type="entry name" value="TPR"/>
    <property type="match status" value="1"/>
</dbReference>
<keyword evidence="5" id="KW-0802">TPR repeat</keyword>
<dbReference type="SUPFAM" id="SSF48239">
    <property type="entry name" value="Terpenoid cyclases/Protein prenyltransferases"/>
    <property type="match status" value="1"/>
</dbReference>
<evidence type="ECO:0000256" key="7">
    <source>
        <dbReference type="SAM" id="SignalP"/>
    </source>
</evidence>
<proteinExistence type="inferred from homology"/>
<dbReference type="Pfam" id="PF07678">
    <property type="entry name" value="TED_complement"/>
    <property type="match status" value="1"/>
</dbReference>
<dbReference type="SUPFAM" id="SSF48452">
    <property type="entry name" value="TPR-like"/>
    <property type="match status" value="1"/>
</dbReference>
<dbReference type="SMART" id="SM01419">
    <property type="entry name" value="Thiol-ester_cl"/>
    <property type="match status" value="1"/>
</dbReference>
<dbReference type="Pfam" id="PF17972">
    <property type="entry name" value="bMG5"/>
    <property type="match status" value="1"/>
</dbReference>
<dbReference type="Pfam" id="PF07703">
    <property type="entry name" value="A2M_BRD"/>
    <property type="match status" value="1"/>
</dbReference>
<dbReference type="PANTHER" id="PTHR40094:SF1">
    <property type="entry name" value="UBIQUITIN DOMAIN-CONTAINING PROTEIN"/>
    <property type="match status" value="1"/>
</dbReference>
<dbReference type="GO" id="GO:0006508">
    <property type="term" value="P:proteolysis"/>
    <property type="evidence" value="ECO:0007669"/>
    <property type="project" value="InterPro"/>
</dbReference>
<dbReference type="InterPro" id="IPR021868">
    <property type="entry name" value="Alpha_2_Macroglob_MG3"/>
</dbReference>
<feature type="chain" id="PRO_5008041754" evidence="7">
    <location>
        <begin position="27"/>
        <end position="1828"/>
    </location>
</feature>
<evidence type="ECO:0000259" key="9">
    <source>
        <dbReference type="SMART" id="SM01359"/>
    </source>
</evidence>
<dbReference type="Pfam" id="PF17973">
    <property type="entry name" value="bMG10"/>
    <property type="match status" value="1"/>
</dbReference>
<dbReference type="Pfam" id="PF21142">
    <property type="entry name" value="A2M_bMG2"/>
    <property type="match status" value="1"/>
</dbReference>
<dbReference type="InterPro" id="IPR019734">
    <property type="entry name" value="TPR_rpt"/>
</dbReference>
<dbReference type="Gene3D" id="3.50.4.10">
    <property type="entry name" value="Hepatocyte Growth Factor"/>
    <property type="match status" value="1"/>
</dbReference>
<dbReference type="InterPro" id="IPR047565">
    <property type="entry name" value="Alpha-macroglob_thiol-ester_cl"/>
</dbReference>
<dbReference type="Pfam" id="PF00207">
    <property type="entry name" value="A2M"/>
    <property type="match status" value="1"/>
</dbReference>
<dbReference type="InterPro" id="IPR041462">
    <property type="entry name" value="Bact_A2M_MG6"/>
</dbReference>
<dbReference type="Pfam" id="PF11974">
    <property type="entry name" value="bMG3"/>
    <property type="match status" value="1"/>
</dbReference>
<evidence type="ECO:0000259" key="10">
    <source>
        <dbReference type="SMART" id="SM01360"/>
    </source>
</evidence>
<dbReference type="Pfam" id="PF01835">
    <property type="entry name" value="MG2"/>
    <property type="match status" value="1"/>
</dbReference>
<evidence type="ECO:0000256" key="4">
    <source>
        <dbReference type="ARBA" id="ARBA00023157"/>
    </source>
</evidence>
<dbReference type="InterPro" id="IPR051802">
    <property type="entry name" value="YfhM-like"/>
</dbReference>
<protein>
    <submittedName>
        <fullName evidence="11">Uncharacterized protein</fullName>
    </submittedName>
</protein>
<feature type="domain" description="Apple" evidence="8">
    <location>
        <begin position="35"/>
        <end position="97"/>
    </location>
</feature>
<dbReference type="Pfam" id="PF14295">
    <property type="entry name" value="PAN_4"/>
    <property type="match status" value="1"/>
</dbReference>
<dbReference type="Pfam" id="PF17962">
    <property type="entry name" value="bMG6"/>
    <property type="match status" value="1"/>
</dbReference>
<dbReference type="InterPro" id="IPR011625">
    <property type="entry name" value="A2M_N_BRD"/>
</dbReference>
<dbReference type="RefSeq" id="WP_058634754.1">
    <property type="nucleotide sequence ID" value="NZ_LDPZ01000019.1"/>
</dbReference>
<organism evidence="11 12">
    <name type="scientific">Aureimonas ureilytica</name>
    <dbReference type="NCBI Taxonomy" id="401562"/>
    <lineage>
        <taxon>Bacteria</taxon>
        <taxon>Pseudomonadati</taxon>
        <taxon>Pseudomonadota</taxon>
        <taxon>Alphaproteobacteria</taxon>
        <taxon>Hyphomicrobiales</taxon>
        <taxon>Aurantimonadaceae</taxon>
        <taxon>Aureimonas</taxon>
    </lineage>
</organism>
<dbReference type="Gene3D" id="2.60.40.1930">
    <property type="match status" value="1"/>
</dbReference>
<dbReference type="SMART" id="SM01359">
    <property type="entry name" value="A2M_N_2"/>
    <property type="match status" value="1"/>
</dbReference>
<dbReference type="CDD" id="cd01100">
    <property type="entry name" value="APPLE_Factor_XI_like"/>
    <property type="match status" value="1"/>
</dbReference>
<name>A0A175RB81_9HYPH</name>
<evidence type="ECO:0000256" key="1">
    <source>
        <dbReference type="ARBA" id="ARBA00010556"/>
    </source>
</evidence>
<dbReference type="Proteomes" id="UP000078272">
    <property type="component" value="Unassembled WGS sequence"/>
</dbReference>
<evidence type="ECO:0000259" key="8">
    <source>
        <dbReference type="SMART" id="SM00223"/>
    </source>
</evidence>
<dbReference type="PATRIC" id="fig|401562.3.peg.1256"/>
<dbReference type="InterPro" id="IPR001599">
    <property type="entry name" value="Macroglobln_a2"/>
</dbReference>
<dbReference type="PANTHER" id="PTHR40094">
    <property type="entry name" value="ALPHA-2-MACROGLOBULIN HOMOLOG"/>
    <property type="match status" value="1"/>
</dbReference>
<reference evidence="11 12" key="1">
    <citation type="journal article" date="2016" name="Front. Microbiol.">
        <title>Genomic Resource of Rice Seed Associated Bacteria.</title>
        <authorList>
            <person name="Midha S."/>
            <person name="Bansal K."/>
            <person name="Sharma S."/>
            <person name="Kumar N."/>
            <person name="Patil P.P."/>
            <person name="Chaudhry V."/>
            <person name="Patil P.B."/>
        </authorList>
    </citation>
    <scope>NUCLEOTIDE SEQUENCE [LARGE SCALE GENOMIC DNA]</scope>
    <source>
        <strain evidence="11 12">NS226</strain>
    </source>
</reference>
<dbReference type="GO" id="GO:0004866">
    <property type="term" value="F:endopeptidase inhibitor activity"/>
    <property type="evidence" value="ECO:0007669"/>
    <property type="project" value="InterPro"/>
</dbReference>
<dbReference type="InterPro" id="IPR003609">
    <property type="entry name" value="Pan_app"/>
</dbReference>
<dbReference type="InterPro" id="IPR011626">
    <property type="entry name" value="Alpha-macroglobulin_TED"/>
</dbReference>
<feature type="domain" description="Alpha-2-macroglobulin" evidence="10">
    <location>
        <begin position="1168"/>
        <end position="1257"/>
    </location>
</feature>
<comment type="caution">
    <text evidence="11">The sequence shown here is derived from an EMBL/GenBank/DDBJ whole genome shotgun (WGS) entry which is preliminary data.</text>
</comment>
<dbReference type="InterPro" id="IPR041246">
    <property type="entry name" value="Bact_MG10"/>
</dbReference>
<dbReference type="InterPro" id="IPR041203">
    <property type="entry name" value="Bact_A2M_MG5"/>
</dbReference>
<dbReference type="EMBL" id="LDPZ01000019">
    <property type="protein sequence ID" value="KTQ95861.1"/>
    <property type="molecule type" value="Genomic_DNA"/>
</dbReference>
<dbReference type="InterPro" id="IPR011990">
    <property type="entry name" value="TPR-like_helical_dom_sf"/>
</dbReference>
<dbReference type="InterPro" id="IPR002890">
    <property type="entry name" value="MG2"/>
</dbReference>
<keyword evidence="2 7" id="KW-0732">Signal</keyword>
<evidence type="ECO:0000313" key="12">
    <source>
        <dbReference type="Proteomes" id="UP000078272"/>
    </source>
</evidence>
<dbReference type="PIRSF" id="PIRSF038980">
    <property type="entry name" value="A2M_bac"/>
    <property type="match status" value="1"/>
</dbReference>
<dbReference type="InterPro" id="IPR000177">
    <property type="entry name" value="Apple"/>
</dbReference>
<gene>
    <name evidence="11" type="ORF">NS226_09245</name>
</gene>